<dbReference type="AlphaFoldDB" id="A0A0A9GB11"/>
<proteinExistence type="predicted"/>
<organism evidence="1">
    <name type="scientific">Arundo donax</name>
    <name type="common">Giant reed</name>
    <name type="synonym">Donax arundinaceus</name>
    <dbReference type="NCBI Taxonomy" id="35708"/>
    <lineage>
        <taxon>Eukaryota</taxon>
        <taxon>Viridiplantae</taxon>
        <taxon>Streptophyta</taxon>
        <taxon>Embryophyta</taxon>
        <taxon>Tracheophyta</taxon>
        <taxon>Spermatophyta</taxon>
        <taxon>Magnoliopsida</taxon>
        <taxon>Liliopsida</taxon>
        <taxon>Poales</taxon>
        <taxon>Poaceae</taxon>
        <taxon>PACMAD clade</taxon>
        <taxon>Arundinoideae</taxon>
        <taxon>Arundineae</taxon>
        <taxon>Arundo</taxon>
    </lineage>
</organism>
<protein>
    <submittedName>
        <fullName evidence="1">Uncharacterized protein</fullName>
    </submittedName>
</protein>
<reference evidence="1" key="2">
    <citation type="journal article" date="2015" name="Data Brief">
        <title>Shoot transcriptome of the giant reed, Arundo donax.</title>
        <authorList>
            <person name="Barrero R.A."/>
            <person name="Guerrero F.D."/>
            <person name="Moolhuijzen P."/>
            <person name="Goolsby J.A."/>
            <person name="Tidwell J."/>
            <person name="Bellgard S.E."/>
            <person name="Bellgard M.I."/>
        </authorList>
    </citation>
    <scope>NUCLEOTIDE SEQUENCE</scope>
    <source>
        <tissue evidence="1">Shoot tissue taken approximately 20 cm above the soil surface</tissue>
    </source>
</reference>
<dbReference type="EMBL" id="GBRH01178160">
    <property type="protein sequence ID" value="JAE19736.1"/>
    <property type="molecule type" value="Transcribed_RNA"/>
</dbReference>
<evidence type="ECO:0000313" key="1">
    <source>
        <dbReference type="EMBL" id="JAE19736.1"/>
    </source>
</evidence>
<reference evidence="1" key="1">
    <citation type="submission" date="2014-09" db="EMBL/GenBank/DDBJ databases">
        <authorList>
            <person name="Magalhaes I.L.F."/>
            <person name="Oliveira U."/>
            <person name="Santos F.R."/>
            <person name="Vidigal T.H.D.A."/>
            <person name="Brescovit A.D."/>
            <person name="Santos A.J."/>
        </authorList>
    </citation>
    <scope>NUCLEOTIDE SEQUENCE</scope>
    <source>
        <tissue evidence="1">Shoot tissue taken approximately 20 cm above the soil surface</tissue>
    </source>
</reference>
<accession>A0A0A9GB11</accession>
<sequence length="38" mass="4258">MVVCSLIWERVPAMGNCALWAHIERGLVVMEATSLLEE</sequence>
<name>A0A0A9GB11_ARUDO</name>